<dbReference type="InterPro" id="IPR030395">
    <property type="entry name" value="GP_PDE_dom"/>
</dbReference>
<keyword evidence="3" id="KW-1185">Reference proteome</keyword>
<dbReference type="Proteomes" id="UP001060414">
    <property type="component" value="Chromosome"/>
</dbReference>
<dbReference type="SUPFAM" id="SSF51695">
    <property type="entry name" value="PLC-like phosphodiesterases"/>
    <property type="match status" value="1"/>
</dbReference>
<feature type="domain" description="GP-PDE" evidence="1">
    <location>
        <begin position="11"/>
        <end position="261"/>
    </location>
</feature>
<dbReference type="PROSITE" id="PS51704">
    <property type="entry name" value="GP_PDE"/>
    <property type="match status" value="1"/>
</dbReference>
<protein>
    <submittedName>
        <fullName evidence="2">Glycerophosphodiester phosphodiesterase</fullName>
    </submittedName>
</protein>
<dbReference type="InterPro" id="IPR017946">
    <property type="entry name" value="PLC-like_Pdiesterase_TIM-brl"/>
</dbReference>
<dbReference type="PANTHER" id="PTHR46211">
    <property type="entry name" value="GLYCEROPHOSPHORYL DIESTER PHOSPHODIESTERASE"/>
    <property type="match status" value="1"/>
</dbReference>
<dbReference type="PROSITE" id="PS50007">
    <property type="entry name" value="PIPLC_X_DOMAIN"/>
    <property type="match status" value="1"/>
</dbReference>
<evidence type="ECO:0000313" key="2">
    <source>
        <dbReference type="EMBL" id="UWZ78563.1"/>
    </source>
</evidence>
<proteinExistence type="predicted"/>
<evidence type="ECO:0000313" key="3">
    <source>
        <dbReference type="Proteomes" id="UP001060414"/>
    </source>
</evidence>
<evidence type="ECO:0000259" key="1">
    <source>
        <dbReference type="PROSITE" id="PS51704"/>
    </source>
</evidence>
<dbReference type="Gene3D" id="3.20.20.190">
    <property type="entry name" value="Phosphatidylinositol (PI) phosphodiesterase"/>
    <property type="match status" value="1"/>
</dbReference>
<dbReference type="Pfam" id="PF03009">
    <property type="entry name" value="GDPD"/>
    <property type="match status" value="1"/>
</dbReference>
<gene>
    <name evidence="2" type="ORF">L9S41_12850</name>
</gene>
<dbReference type="RefSeq" id="WP_260746917.1">
    <property type="nucleotide sequence ID" value="NZ_CP092109.1"/>
</dbReference>
<dbReference type="EMBL" id="CP092109">
    <property type="protein sequence ID" value="UWZ78563.1"/>
    <property type="molecule type" value="Genomic_DNA"/>
</dbReference>
<sequence>MSSLYLSLPRPRLFGHRGSSAAFPENTLPAFQASVAAGLPYLELDVWATQDGTVMVHHDPSLSRTCGVDLPLSSLPFDEVRCQDAGYTFAVDGGRDYPFRGRGIQIPTLEEVLLTFPKTRVNIEIKQVAPPIEALVVEAVRRCCAQDRVLIASEHDEVLARLRPLCPEIPTNFGFQETSGFFAWARGGCRGPYQPPGQALQIPSHWQRQKLVTAEALAAARHAGVEVHVWTINMEAEMRALLALGVDGLMSDYPELLAKVADEICRPAVF</sequence>
<dbReference type="CDD" id="cd08561">
    <property type="entry name" value="GDPD_cytoplasmic_ScUgpQ2_like"/>
    <property type="match status" value="1"/>
</dbReference>
<reference evidence="2" key="1">
    <citation type="journal article" date="2022" name="Environ. Microbiol.">
        <title>Geoalkalibacter halelectricus SAP #1 sp. nov. possessing extracellular electron transfer and mineral#reducing capabilities from a haloalkaline environment.</title>
        <authorList>
            <person name="Yadav S."/>
            <person name="Singh R."/>
            <person name="Sundharam S.S."/>
            <person name="Chaudhary S."/>
            <person name="Krishnamurthi S."/>
            <person name="Patil S.A."/>
        </authorList>
    </citation>
    <scope>NUCLEOTIDE SEQUENCE</scope>
    <source>
        <strain evidence="2">SAP-1</strain>
    </source>
</reference>
<dbReference type="PANTHER" id="PTHR46211:SF14">
    <property type="entry name" value="GLYCEROPHOSPHODIESTER PHOSPHODIESTERASE"/>
    <property type="match status" value="1"/>
</dbReference>
<accession>A0ABY5ZIY4</accession>
<name>A0ABY5ZIY4_9BACT</name>
<organism evidence="2 3">
    <name type="scientific">Geoalkalibacter halelectricus</name>
    <dbReference type="NCBI Taxonomy" id="2847045"/>
    <lineage>
        <taxon>Bacteria</taxon>
        <taxon>Pseudomonadati</taxon>
        <taxon>Thermodesulfobacteriota</taxon>
        <taxon>Desulfuromonadia</taxon>
        <taxon>Desulfuromonadales</taxon>
        <taxon>Geoalkalibacteraceae</taxon>
        <taxon>Geoalkalibacter</taxon>
    </lineage>
</organism>